<evidence type="ECO:0000259" key="2">
    <source>
        <dbReference type="PROSITE" id="PS50838"/>
    </source>
</evidence>
<dbReference type="PANTHER" id="PTHR11736">
    <property type="entry name" value="MELANOMA-ASSOCIATED ANTIGEN MAGE ANTIGEN"/>
    <property type="match status" value="1"/>
</dbReference>
<dbReference type="Gene3D" id="1.10.10.1210">
    <property type="entry name" value="MAGE homology domain, winged helix WH2 motif"/>
    <property type="match status" value="1"/>
</dbReference>
<dbReference type="InterPro" id="IPR041898">
    <property type="entry name" value="MAGE_WH1"/>
</dbReference>
<dbReference type="Gene3D" id="1.10.10.1200">
    <property type="entry name" value="MAGE homology domain, winged helix WH1 motif"/>
    <property type="match status" value="1"/>
</dbReference>
<dbReference type="InterPro" id="IPR002190">
    <property type="entry name" value="MHD_dom"/>
</dbReference>
<organism evidence="3 4">
    <name type="scientific">Cymbomonas tetramitiformis</name>
    <dbReference type="NCBI Taxonomy" id="36881"/>
    <lineage>
        <taxon>Eukaryota</taxon>
        <taxon>Viridiplantae</taxon>
        <taxon>Chlorophyta</taxon>
        <taxon>Pyramimonadophyceae</taxon>
        <taxon>Pyramimonadales</taxon>
        <taxon>Pyramimonadaceae</taxon>
        <taxon>Cymbomonas</taxon>
    </lineage>
</organism>
<feature type="compositionally biased region" description="Basic and acidic residues" evidence="1">
    <location>
        <begin position="27"/>
        <end position="43"/>
    </location>
</feature>
<dbReference type="PROSITE" id="PS50838">
    <property type="entry name" value="MAGE"/>
    <property type="match status" value="1"/>
</dbReference>
<dbReference type="PANTHER" id="PTHR11736:SF14">
    <property type="entry name" value="NSE3 HOMOLOG, SMC5-SMC6 COMPLEX COMPONENT"/>
    <property type="match status" value="1"/>
</dbReference>
<keyword evidence="4" id="KW-1185">Reference proteome</keyword>
<dbReference type="SMART" id="SM01373">
    <property type="entry name" value="MAGE"/>
    <property type="match status" value="1"/>
</dbReference>
<feature type="domain" description="MAGE" evidence="2">
    <location>
        <begin position="104"/>
        <end position="270"/>
    </location>
</feature>
<evidence type="ECO:0000256" key="1">
    <source>
        <dbReference type="SAM" id="MobiDB-lite"/>
    </source>
</evidence>
<evidence type="ECO:0000313" key="4">
    <source>
        <dbReference type="Proteomes" id="UP001190700"/>
    </source>
</evidence>
<feature type="region of interest" description="Disordered" evidence="1">
    <location>
        <begin position="1"/>
        <end position="78"/>
    </location>
</feature>
<sequence length="325" mass="36610">MSARENRGKRKAQVEPTPVGKTKRRVSRDNEAGPSRRETHETPAEAGPSRRVAAAQGVQQAAQAGNADPDVPEEDSATVEKRYKARLREFEETHPINDISTEEKDSLISTLMRYMLFKQTATAGLVKREELTKIVGEKYAKGNRNLPTHIILHAQIKFPKLFGMELREIEKAKKYVQPGQKKPPATTIPKLFVLRSLVPAYLRTQFVDQPEGATHKAFTLLVVCLTYLAGEYIEEDNLWGHLRNLGVTKDELHPIFGEAENEIKRMLTQRYLQKGTLTSPEGERTFYQLAENAVDEFPKQVLESYMSSVMVGEDDEADDDDGVDG</sequence>
<reference evidence="3 4" key="1">
    <citation type="journal article" date="2015" name="Genome Biol. Evol.">
        <title>Comparative Genomics of a Bacterivorous Green Alga Reveals Evolutionary Causalities and Consequences of Phago-Mixotrophic Mode of Nutrition.</title>
        <authorList>
            <person name="Burns J.A."/>
            <person name="Paasch A."/>
            <person name="Narechania A."/>
            <person name="Kim E."/>
        </authorList>
    </citation>
    <scope>NUCLEOTIDE SEQUENCE [LARGE SCALE GENOMIC DNA]</scope>
    <source>
        <strain evidence="3 4">PLY_AMNH</strain>
    </source>
</reference>
<dbReference type="GO" id="GO:0005634">
    <property type="term" value="C:nucleus"/>
    <property type="evidence" value="ECO:0007669"/>
    <property type="project" value="TreeGrafter"/>
</dbReference>
<dbReference type="InterPro" id="IPR037445">
    <property type="entry name" value="MAGE"/>
</dbReference>
<gene>
    <name evidence="3" type="ORF">CYMTET_21555</name>
</gene>
<proteinExistence type="predicted"/>
<feature type="compositionally biased region" description="Low complexity" evidence="1">
    <location>
        <begin position="52"/>
        <end position="65"/>
    </location>
</feature>
<dbReference type="AlphaFoldDB" id="A0AAE0G260"/>
<dbReference type="InterPro" id="IPR041899">
    <property type="entry name" value="MAGE_WH2"/>
</dbReference>
<dbReference type="EMBL" id="LGRX02010599">
    <property type="protein sequence ID" value="KAK3270027.1"/>
    <property type="molecule type" value="Genomic_DNA"/>
</dbReference>
<protein>
    <recommendedName>
        <fullName evidence="2">MAGE domain-containing protein</fullName>
    </recommendedName>
</protein>
<comment type="caution">
    <text evidence="3">The sequence shown here is derived from an EMBL/GenBank/DDBJ whole genome shotgun (WGS) entry which is preliminary data.</text>
</comment>
<name>A0AAE0G260_9CHLO</name>
<dbReference type="Pfam" id="PF01454">
    <property type="entry name" value="MAGE"/>
    <property type="match status" value="1"/>
</dbReference>
<evidence type="ECO:0000313" key="3">
    <source>
        <dbReference type="EMBL" id="KAK3270027.1"/>
    </source>
</evidence>
<accession>A0AAE0G260</accession>
<dbReference type="Proteomes" id="UP001190700">
    <property type="component" value="Unassembled WGS sequence"/>
</dbReference>